<dbReference type="CDD" id="cd02440">
    <property type="entry name" value="AdoMet_MTases"/>
    <property type="match status" value="1"/>
</dbReference>
<dbReference type="SUPFAM" id="SSF53335">
    <property type="entry name" value="S-adenosyl-L-methionine-dependent methyltransferases"/>
    <property type="match status" value="1"/>
</dbReference>
<dbReference type="PANTHER" id="PTHR43591">
    <property type="entry name" value="METHYLTRANSFERASE"/>
    <property type="match status" value="1"/>
</dbReference>
<keyword evidence="3" id="KW-1185">Reference proteome</keyword>
<feature type="domain" description="Methyltransferase" evidence="1">
    <location>
        <begin position="101"/>
        <end position="192"/>
    </location>
</feature>
<dbReference type="Pfam" id="PF13649">
    <property type="entry name" value="Methyltransf_25"/>
    <property type="match status" value="1"/>
</dbReference>
<dbReference type="STRING" id="1340429.A0A2G4SS36"/>
<evidence type="ECO:0000259" key="1">
    <source>
        <dbReference type="Pfam" id="PF13649"/>
    </source>
</evidence>
<protein>
    <submittedName>
        <fullName evidence="2">S-adenosyl-L-methionine-dependent methyltransferase</fullName>
    </submittedName>
</protein>
<dbReference type="GO" id="GO:0008168">
    <property type="term" value="F:methyltransferase activity"/>
    <property type="evidence" value="ECO:0007669"/>
    <property type="project" value="UniProtKB-KW"/>
</dbReference>
<sequence>MGNCFPVAHRAQPISDRNITSQEDTFCNTMTAYKETTTVVNPMANTKREFHSDKGSTYWLPKDEEEQMRLTGQHYAFKSLFEGNVLPSVTSALDFQKGINVLDVGCGSGVWIMDMVQEYPNCTYHGCDIDDITYKNVDVKQFTFSKGNVIKGLPYEDNTFDFVHMRFFVLALREDEWPTAIKELIRVTKLGGMIQISEFGFQASLPKDTTNIFYRVMSAFRDTCKAKGQNVYIGAELENMLSKFDGINIAQSECRLCDTSSGTNTAKLFIWDALEVIKSVQYIMGSALGISTTEELDIFLKKYKHDLETKESVYRLDSVAVQKL</sequence>
<keyword evidence="2" id="KW-0489">Methyltransferase</keyword>
<evidence type="ECO:0000313" key="3">
    <source>
        <dbReference type="Proteomes" id="UP000242254"/>
    </source>
</evidence>
<dbReference type="Proteomes" id="UP000242254">
    <property type="component" value="Unassembled WGS sequence"/>
</dbReference>
<proteinExistence type="predicted"/>
<dbReference type="RefSeq" id="XP_023465270.1">
    <property type="nucleotide sequence ID" value="XM_023608916.1"/>
</dbReference>
<reference evidence="2 3" key="1">
    <citation type="journal article" date="2016" name="Proc. Natl. Acad. Sci. U.S.A.">
        <title>Lipid metabolic changes in an early divergent fungus govern the establishment of a mutualistic symbiosis with endobacteria.</title>
        <authorList>
            <person name="Lastovetsky O.A."/>
            <person name="Gaspar M.L."/>
            <person name="Mondo S.J."/>
            <person name="LaButti K.M."/>
            <person name="Sandor L."/>
            <person name="Grigoriev I.V."/>
            <person name="Henry S.A."/>
            <person name="Pawlowska T.E."/>
        </authorList>
    </citation>
    <scope>NUCLEOTIDE SEQUENCE [LARGE SCALE GENOMIC DNA]</scope>
    <source>
        <strain evidence="2 3">ATCC 52813</strain>
    </source>
</reference>
<dbReference type="InterPro" id="IPR041698">
    <property type="entry name" value="Methyltransf_25"/>
</dbReference>
<organism evidence="2 3">
    <name type="scientific">Rhizopus microsporus ATCC 52813</name>
    <dbReference type="NCBI Taxonomy" id="1340429"/>
    <lineage>
        <taxon>Eukaryota</taxon>
        <taxon>Fungi</taxon>
        <taxon>Fungi incertae sedis</taxon>
        <taxon>Mucoromycota</taxon>
        <taxon>Mucoromycotina</taxon>
        <taxon>Mucoromycetes</taxon>
        <taxon>Mucorales</taxon>
        <taxon>Mucorineae</taxon>
        <taxon>Rhizopodaceae</taxon>
        <taxon>Rhizopus</taxon>
    </lineage>
</organism>
<dbReference type="PANTHER" id="PTHR43591:SF24">
    <property type="entry name" value="2-METHOXY-6-POLYPRENYL-1,4-BENZOQUINOL METHYLASE, MITOCHONDRIAL"/>
    <property type="match status" value="1"/>
</dbReference>
<dbReference type="Gene3D" id="3.40.50.150">
    <property type="entry name" value="Vaccinia Virus protein VP39"/>
    <property type="match status" value="1"/>
</dbReference>
<evidence type="ECO:0000313" key="2">
    <source>
        <dbReference type="EMBL" id="PHZ11562.1"/>
    </source>
</evidence>
<gene>
    <name evidence="2" type="ORF">RHIMIDRAFT_238230</name>
</gene>
<dbReference type="GO" id="GO:0032259">
    <property type="term" value="P:methylation"/>
    <property type="evidence" value="ECO:0007669"/>
    <property type="project" value="UniProtKB-KW"/>
</dbReference>
<keyword evidence="2" id="KW-0808">Transferase</keyword>
<dbReference type="AlphaFoldDB" id="A0A2G4SS36"/>
<dbReference type="GeneID" id="35439906"/>
<dbReference type="EMBL" id="KZ303851">
    <property type="protein sequence ID" value="PHZ11562.1"/>
    <property type="molecule type" value="Genomic_DNA"/>
</dbReference>
<name>A0A2G4SS36_RHIZD</name>
<dbReference type="InterPro" id="IPR029063">
    <property type="entry name" value="SAM-dependent_MTases_sf"/>
</dbReference>
<accession>A0A2G4SS36</accession>